<dbReference type="EMBL" id="WTYS01000001">
    <property type="protein sequence ID" value="MXO56823.1"/>
    <property type="molecule type" value="Genomic_DNA"/>
</dbReference>
<name>A0A6I4SM76_9SPHN</name>
<dbReference type="OrthoDB" id="7410166at2"/>
<evidence type="ECO:0000313" key="2">
    <source>
        <dbReference type="Proteomes" id="UP000468943"/>
    </source>
</evidence>
<dbReference type="RefSeq" id="WP_160597978.1">
    <property type="nucleotide sequence ID" value="NZ_WTYS01000001.1"/>
</dbReference>
<reference evidence="1 2" key="1">
    <citation type="submission" date="2019-12" db="EMBL/GenBank/DDBJ databases">
        <title>Genomic-based taxomic classification of the family Erythrobacteraceae.</title>
        <authorList>
            <person name="Xu L."/>
        </authorList>
    </citation>
    <scope>NUCLEOTIDE SEQUENCE [LARGE SCALE GENOMIC DNA]</scope>
    <source>
        <strain evidence="1 2">JCM 17802</strain>
    </source>
</reference>
<proteinExistence type="predicted"/>
<evidence type="ECO:0000313" key="1">
    <source>
        <dbReference type="EMBL" id="MXO56823.1"/>
    </source>
</evidence>
<keyword evidence="2" id="KW-1185">Reference proteome</keyword>
<comment type="caution">
    <text evidence="1">The sequence shown here is derived from an EMBL/GenBank/DDBJ whole genome shotgun (WGS) entry which is preliminary data.</text>
</comment>
<gene>
    <name evidence="1" type="ORF">GRI36_08000</name>
</gene>
<protein>
    <submittedName>
        <fullName evidence="1">Uncharacterized protein</fullName>
    </submittedName>
</protein>
<dbReference type="AlphaFoldDB" id="A0A6I4SM76"/>
<organism evidence="1 2">
    <name type="scientific">Pontixanthobacter gangjinensis</name>
    <dbReference type="NCBI Taxonomy" id="1028742"/>
    <lineage>
        <taxon>Bacteria</taxon>
        <taxon>Pseudomonadati</taxon>
        <taxon>Pseudomonadota</taxon>
        <taxon>Alphaproteobacteria</taxon>
        <taxon>Sphingomonadales</taxon>
        <taxon>Erythrobacteraceae</taxon>
        <taxon>Pontixanthobacter</taxon>
    </lineage>
</organism>
<accession>A0A6I4SM76</accession>
<dbReference type="Proteomes" id="UP000468943">
    <property type="component" value="Unassembled WGS sequence"/>
</dbReference>
<sequence>MIEIIPFMLFLIEWHPDRPGEFDLQRQPMVFRALDECEIRGDELALERNITSVDGKQYQFACAEIPKSEEIRDAFTLEIGRALERDFGTKK</sequence>